<proteinExistence type="predicted"/>
<keyword evidence="1" id="KW-0812">Transmembrane</keyword>
<dbReference type="AlphaFoldDB" id="A0A6P1XZK7"/>
<evidence type="ECO:0000313" key="2">
    <source>
        <dbReference type="EMBL" id="QHX42714.1"/>
    </source>
</evidence>
<dbReference type="RefSeq" id="WP_162662820.1">
    <property type="nucleotide sequence ID" value="NZ_CP048020.1"/>
</dbReference>
<accession>A0A6P1XZK7</accession>
<dbReference type="EMBL" id="CP048020">
    <property type="protein sequence ID" value="QHX42714.1"/>
    <property type="molecule type" value="Genomic_DNA"/>
</dbReference>
<gene>
    <name evidence="2" type="ORF">GWP43_03805</name>
</gene>
<feature type="transmembrane region" description="Helical" evidence="1">
    <location>
        <begin position="82"/>
        <end position="104"/>
    </location>
</feature>
<keyword evidence="1" id="KW-0472">Membrane</keyword>
<dbReference type="KEGG" id="trz:GWP43_03805"/>
<evidence type="ECO:0000256" key="1">
    <source>
        <dbReference type="SAM" id="Phobius"/>
    </source>
</evidence>
<sequence>MDKSEKLIKYTLWGSIALDITLCVCFVIGFSLGLGSVEIGFFMVGLVFRYGLTIAIISILLKFAVIALSFQRDTNIKRKSWSIAFLSLVRLLIIGGVIWGIYFIGKVMTAVG</sequence>
<organism evidence="2 3">
    <name type="scientific">Treponema vincentii</name>
    <dbReference type="NCBI Taxonomy" id="69710"/>
    <lineage>
        <taxon>Bacteria</taxon>
        <taxon>Pseudomonadati</taxon>
        <taxon>Spirochaetota</taxon>
        <taxon>Spirochaetia</taxon>
        <taxon>Spirochaetales</taxon>
        <taxon>Treponemataceae</taxon>
        <taxon>Treponema</taxon>
    </lineage>
</organism>
<dbReference type="Proteomes" id="UP000464374">
    <property type="component" value="Chromosome"/>
</dbReference>
<name>A0A6P1XZK7_9SPIR</name>
<evidence type="ECO:0000313" key="3">
    <source>
        <dbReference type="Proteomes" id="UP000464374"/>
    </source>
</evidence>
<reference evidence="2 3" key="1">
    <citation type="submission" date="2020-01" db="EMBL/GenBank/DDBJ databases">
        <title>Complete genome sequence of a human oral phylogroup 1 Treponema sp. strain ATCC 700766, originally isolated from periodontitis dental plaque.</title>
        <authorList>
            <person name="Chan Y."/>
            <person name="Huo Y.-B."/>
            <person name="Yu X.-L."/>
            <person name="Zeng H."/>
            <person name="Leung W.-K."/>
            <person name="Watt R.M."/>
        </authorList>
    </citation>
    <scope>NUCLEOTIDE SEQUENCE [LARGE SCALE GENOMIC DNA]</scope>
    <source>
        <strain evidence="2 3">OMZ 804</strain>
    </source>
</reference>
<feature type="transmembrane region" description="Helical" evidence="1">
    <location>
        <begin position="47"/>
        <end position="70"/>
    </location>
</feature>
<keyword evidence="1" id="KW-1133">Transmembrane helix</keyword>
<feature type="transmembrane region" description="Helical" evidence="1">
    <location>
        <begin position="12"/>
        <end position="35"/>
    </location>
</feature>
<protein>
    <submittedName>
        <fullName evidence="2">Uncharacterized protein</fullName>
    </submittedName>
</protein>